<proteinExistence type="predicted"/>
<accession>F8NQF9</accession>
<dbReference type="KEGG" id="sla:SERLADRAFT_407003"/>
<dbReference type="AlphaFoldDB" id="F8NQF9"/>
<feature type="region of interest" description="Disordered" evidence="1">
    <location>
        <begin position="206"/>
        <end position="227"/>
    </location>
</feature>
<evidence type="ECO:0000256" key="1">
    <source>
        <dbReference type="SAM" id="MobiDB-lite"/>
    </source>
</evidence>
<dbReference type="GeneID" id="18812689"/>
<dbReference type="Proteomes" id="UP000008064">
    <property type="component" value="Unassembled WGS sequence"/>
</dbReference>
<name>F8NQF9_SERL9</name>
<dbReference type="OrthoDB" id="4757738at2759"/>
<gene>
    <name evidence="2" type="ORF">SERLADRAFT_407003</name>
</gene>
<sequence length="272" mass="30373">MGTAASSFAKFADNDKQRRANDVINSLVALANERKESFREKIRSEEDSKSVPINKIIHEYQFMQLGVTNDPQAISTAISGALSGFISGEILPGITKIAGSALDILFGNYSANQSSTSTYTISTGSLGGVKRIDTDFFSYQFTSKKITEITTNVVVASVVISSAKLDGMKKNDVTVIVQMLYKDASHEERTMIRDKIWEEIEKEKAEDLRIEDDEDDEEEGEGEDADEITELLEKLGIDEHKLSRADKLQFMEMLTSQKMRGGHHKLFSQRKK</sequence>
<evidence type="ECO:0000313" key="2">
    <source>
        <dbReference type="EMBL" id="EGO26089.1"/>
    </source>
</evidence>
<dbReference type="EMBL" id="GL945432">
    <property type="protein sequence ID" value="EGO26089.1"/>
    <property type="molecule type" value="Genomic_DNA"/>
</dbReference>
<organism>
    <name type="scientific">Serpula lacrymans var. lacrymans (strain S7.9)</name>
    <name type="common">Dry rot fungus</name>
    <dbReference type="NCBI Taxonomy" id="578457"/>
    <lineage>
        <taxon>Eukaryota</taxon>
        <taxon>Fungi</taxon>
        <taxon>Dikarya</taxon>
        <taxon>Basidiomycota</taxon>
        <taxon>Agaricomycotina</taxon>
        <taxon>Agaricomycetes</taxon>
        <taxon>Agaricomycetidae</taxon>
        <taxon>Boletales</taxon>
        <taxon>Coniophorineae</taxon>
        <taxon>Serpulaceae</taxon>
        <taxon>Serpula</taxon>
    </lineage>
</organism>
<protein>
    <submittedName>
        <fullName evidence="2">Uncharacterized protein</fullName>
    </submittedName>
</protein>
<reference evidence="2" key="1">
    <citation type="submission" date="2011-04" db="EMBL/GenBank/DDBJ databases">
        <title>Evolution of plant cell wall degrading machinery underlies the functional diversity of forest fungi.</title>
        <authorList>
            <consortium name="US DOE Joint Genome Institute (JGI-PGF)"/>
            <person name="Eastwood D.C."/>
            <person name="Floudas D."/>
            <person name="Binder M."/>
            <person name="Majcherczyk A."/>
            <person name="Schneider P."/>
            <person name="Aerts A."/>
            <person name="Asiegbu F.O."/>
            <person name="Baker S.E."/>
            <person name="Barry K."/>
            <person name="Bendiksby M."/>
            <person name="Blumentritt M."/>
            <person name="Coutinho P.M."/>
            <person name="Cullen D."/>
            <person name="Cullen D."/>
            <person name="Gathman A."/>
            <person name="Goodell B."/>
            <person name="Henrissat B."/>
            <person name="Ihrmark K."/>
            <person name="Kauserud H."/>
            <person name="Kohler A."/>
            <person name="LaButti K."/>
            <person name="Lapidus A."/>
            <person name="Lavin J.L."/>
            <person name="Lee Y.-H."/>
            <person name="Lindquist E."/>
            <person name="Lilly W."/>
            <person name="Lucas S."/>
            <person name="Morin E."/>
            <person name="Murat C."/>
            <person name="Oguiza J.A."/>
            <person name="Park J."/>
            <person name="Pisabarro A.G."/>
            <person name="Riley R."/>
            <person name="Rosling A."/>
            <person name="Salamov A."/>
            <person name="Schmidt O."/>
            <person name="Schmutz J."/>
            <person name="Skrede I."/>
            <person name="Stenlid J."/>
            <person name="Wiebenga A."/>
            <person name="Xie X."/>
            <person name="Kues U."/>
            <person name="Hibbett D.S."/>
            <person name="Hoffmeister D."/>
            <person name="Hogberg N."/>
            <person name="Martin F."/>
            <person name="Grigoriev I.V."/>
            <person name="Watkinson S.C."/>
        </authorList>
    </citation>
    <scope>NUCLEOTIDE SEQUENCE</scope>
    <source>
        <strain evidence="2">S7.9</strain>
    </source>
</reference>
<dbReference type="RefSeq" id="XP_007316262.1">
    <property type="nucleotide sequence ID" value="XM_007316200.1"/>
</dbReference>
<feature type="compositionally biased region" description="Acidic residues" evidence="1">
    <location>
        <begin position="209"/>
        <end position="227"/>
    </location>
</feature>
<dbReference type="HOGENOM" id="CLU_089408_0_0_1"/>